<organism evidence="3 4">
    <name type="scientific">Cryobacterium shii</name>
    <dbReference type="NCBI Taxonomy" id="1259235"/>
    <lineage>
        <taxon>Bacteria</taxon>
        <taxon>Bacillati</taxon>
        <taxon>Actinomycetota</taxon>
        <taxon>Actinomycetes</taxon>
        <taxon>Micrococcales</taxon>
        <taxon>Microbacteriaceae</taxon>
        <taxon>Cryobacterium</taxon>
    </lineage>
</organism>
<keyword evidence="4" id="KW-1185">Reference proteome</keyword>
<dbReference type="Proteomes" id="UP000297403">
    <property type="component" value="Unassembled WGS sequence"/>
</dbReference>
<protein>
    <submittedName>
        <fullName evidence="3">Uncharacterized protein</fullName>
    </submittedName>
</protein>
<dbReference type="AlphaFoldDB" id="A0AAQ2HFA2"/>
<gene>
    <name evidence="3" type="ORF">E3O49_11700</name>
</gene>
<evidence type="ECO:0000313" key="3">
    <source>
        <dbReference type="EMBL" id="TFC44312.1"/>
    </source>
</evidence>
<sequence>MRTAHSIAALALALTLGLVGCASAPATRVTPESNAPATSAPKRDQSSEQNVTEYPATVRTNFVTSCETQPGATTSMCDVCFDSVEEAFTYDEFVKLDTAIRMGTASRADSDKLAEIVADCA</sequence>
<dbReference type="EMBL" id="SOFY01000064">
    <property type="protein sequence ID" value="TFC44312.1"/>
    <property type="molecule type" value="Genomic_DNA"/>
</dbReference>
<comment type="caution">
    <text evidence="3">The sequence shown here is derived from an EMBL/GenBank/DDBJ whole genome shotgun (WGS) entry which is preliminary data.</text>
</comment>
<keyword evidence="2" id="KW-0732">Signal</keyword>
<reference evidence="3 4" key="1">
    <citation type="submission" date="2019-03" db="EMBL/GenBank/DDBJ databases">
        <title>Genomics of glacier-inhabiting Cryobacterium strains.</title>
        <authorList>
            <person name="Liu Q."/>
            <person name="Xin Y.-H."/>
        </authorList>
    </citation>
    <scope>NUCLEOTIDE SEQUENCE [LARGE SCALE GENOMIC DNA]</scope>
    <source>
        <strain evidence="4">TMT1-22</strain>
    </source>
</reference>
<dbReference type="RefSeq" id="WP_134451652.1">
    <property type="nucleotide sequence ID" value="NZ_SOFY01000064.1"/>
</dbReference>
<accession>A0AAQ2HFA2</accession>
<feature type="region of interest" description="Disordered" evidence="1">
    <location>
        <begin position="27"/>
        <end position="54"/>
    </location>
</feature>
<proteinExistence type="predicted"/>
<name>A0AAQ2HFA2_9MICO</name>
<feature type="signal peptide" evidence="2">
    <location>
        <begin position="1"/>
        <end position="24"/>
    </location>
</feature>
<evidence type="ECO:0000313" key="4">
    <source>
        <dbReference type="Proteomes" id="UP000297403"/>
    </source>
</evidence>
<evidence type="ECO:0000256" key="2">
    <source>
        <dbReference type="SAM" id="SignalP"/>
    </source>
</evidence>
<feature type="chain" id="PRO_5042860551" evidence="2">
    <location>
        <begin position="25"/>
        <end position="121"/>
    </location>
</feature>
<evidence type="ECO:0000256" key="1">
    <source>
        <dbReference type="SAM" id="MobiDB-lite"/>
    </source>
</evidence>
<dbReference type="PROSITE" id="PS51257">
    <property type="entry name" value="PROKAR_LIPOPROTEIN"/>
    <property type="match status" value="1"/>
</dbReference>